<evidence type="ECO:0000256" key="4">
    <source>
        <dbReference type="ARBA" id="ARBA00022989"/>
    </source>
</evidence>
<dbReference type="GO" id="GO:0016020">
    <property type="term" value="C:membrane"/>
    <property type="evidence" value="ECO:0007669"/>
    <property type="project" value="UniProtKB-SubCell"/>
</dbReference>
<protein>
    <recommendedName>
        <fullName evidence="11">Aquaporin NIP7-1</fullName>
    </recommendedName>
</protein>
<dbReference type="InterPro" id="IPR022357">
    <property type="entry name" value="MIP_CS"/>
</dbReference>
<keyword evidence="5 8" id="KW-0472">Membrane</keyword>
<dbReference type="InterPro" id="IPR000425">
    <property type="entry name" value="MIP"/>
</dbReference>
<evidence type="ECO:0000256" key="3">
    <source>
        <dbReference type="ARBA" id="ARBA00022692"/>
    </source>
</evidence>
<evidence type="ECO:0000256" key="5">
    <source>
        <dbReference type="ARBA" id="ARBA00023136"/>
    </source>
</evidence>
<evidence type="ECO:0000256" key="8">
    <source>
        <dbReference type="SAM" id="Phobius"/>
    </source>
</evidence>
<dbReference type="InterPro" id="IPR023271">
    <property type="entry name" value="Aquaporin-like"/>
</dbReference>
<dbReference type="Gene3D" id="1.20.1080.10">
    <property type="entry name" value="Glycerol uptake facilitator protein"/>
    <property type="match status" value="1"/>
</dbReference>
<reference evidence="9" key="1">
    <citation type="submission" date="2024-03" db="EMBL/GenBank/DDBJ databases">
        <title>WGS assembly of Saponaria officinalis var. Norfolk2.</title>
        <authorList>
            <person name="Jenkins J."/>
            <person name="Shu S."/>
            <person name="Grimwood J."/>
            <person name="Barry K."/>
            <person name="Goodstein D."/>
            <person name="Schmutz J."/>
            <person name="Leebens-Mack J."/>
            <person name="Osbourn A."/>
        </authorList>
    </citation>
    <scope>NUCLEOTIDE SEQUENCE [LARGE SCALE GENOMIC DNA]</scope>
    <source>
        <strain evidence="9">JIC</strain>
    </source>
</reference>
<dbReference type="EMBL" id="JBDFQZ010000012">
    <property type="protein sequence ID" value="KAK9672035.1"/>
    <property type="molecule type" value="Genomic_DNA"/>
</dbReference>
<feature type="transmembrane region" description="Helical" evidence="8">
    <location>
        <begin position="179"/>
        <end position="198"/>
    </location>
</feature>
<keyword evidence="10" id="KW-1185">Reference proteome</keyword>
<keyword evidence="4 8" id="KW-1133">Transmembrane helix</keyword>
<dbReference type="PANTHER" id="PTHR45724:SF26">
    <property type="entry name" value="AQUAPORIN NIP7-1-RELATED"/>
    <property type="match status" value="1"/>
</dbReference>
<organism evidence="9 10">
    <name type="scientific">Saponaria officinalis</name>
    <name type="common">Common soapwort</name>
    <name type="synonym">Lychnis saponaria</name>
    <dbReference type="NCBI Taxonomy" id="3572"/>
    <lineage>
        <taxon>Eukaryota</taxon>
        <taxon>Viridiplantae</taxon>
        <taxon>Streptophyta</taxon>
        <taxon>Embryophyta</taxon>
        <taxon>Tracheophyta</taxon>
        <taxon>Spermatophyta</taxon>
        <taxon>Magnoliopsida</taxon>
        <taxon>eudicotyledons</taxon>
        <taxon>Gunneridae</taxon>
        <taxon>Pentapetalae</taxon>
        <taxon>Caryophyllales</taxon>
        <taxon>Caryophyllaceae</taxon>
        <taxon>Caryophylleae</taxon>
        <taxon>Saponaria</taxon>
    </lineage>
</organism>
<sequence>MLEEATTSSLFHNNSLNEKSTKGQSSNNLLIMGTLHDSMNGDQCVNRRSTLWWLLSKVKLHDVRIVIAEVIGTFILIFSVFGIMGSMRLLGTQVGLTEYAITAGSSITLIGFTLGSISGAHVNPAVTFAFAVFGHFPWPKVPFYVSAQMLGSIVATYSGELVFGVKPELVMTVPVKGGVFAAFFAELIATFMVTFLAATLAKDAKSVGHLAPFAMGITIILAVLITGPVSGGSLNPARSLGPAILTWRFSYIWIYIFAPTAGAILGVLMVHALCTKQSDQSPSLSTTTSNSIT</sequence>
<feature type="transmembrane region" description="Helical" evidence="8">
    <location>
        <begin position="107"/>
        <end position="134"/>
    </location>
</feature>
<evidence type="ECO:0000256" key="1">
    <source>
        <dbReference type="ARBA" id="ARBA00004141"/>
    </source>
</evidence>
<keyword evidence="2 6" id="KW-0813">Transport</keyword>
<feature type="transmembrane region" description="Helical" evidence="8">
    <location>
        <begin position="210"/>
        <end position="231"/>
    </location>
</feature>
<evidence type="ECO:0008006" key="11">
    <source>
        <dbReference type="Google" id="ProtNLM"/>
    </source>
</evidence>
<dbReference type="PRINTS" id="PR00783">
    <property type="entry name" value="MINTRINSICP"/>
</dbReference>
<dbReference type="Proteomes" id="UP001443914">
    <property type="component" value="Unassembled WGS sequence"/>
</dbReference>
<comment type="similarity">
    <text evidence="6">Belongs to the MIP/aquaporin (TC 1.A.8) family.</text>
</comment>
<feature type="transmembrane region" description="Helical" evidence="8">
    <location>
        <begin position="251"/>
        <end position="274"/>
    </location>
</feature>
<dbReference type="SUPFAM" id="SSF81338">
    <property type="entry name" value="Aquaporin-like"/>
    <property type="match status" value="1"/>
</dbReference>
<dbReference type="PROSITE" id="PS00221">
    <property type="entry name" value="MIP"/>
    <property type="match status" value="1"/>
</dbReference>
<dbReference type="AlphaFoldDB" id="A0AAW1H7L3"/>
<accession>A0AAW1H7L3</accession>
<feature type="transmembrane region" description="Helical" evidence="8">
    <location>
        <begin position="65"/>
        <end position="87"/>
    </location>
</feature>
<dbReference type="GO" id="GO:0015267">
    <property type="term" value="F:channel activity"/>
    <property type="evidence" value="ECO:0007669"/>
    <property type="project" value="InterPro"/>
</dbReference>
<evidence type="ECO:0000256" key="7">
    <source>
        <dbReference type="SAM" id="MobiDB-lite"/>
    </source>
</evidence>
<comment type="subcellular location">
    <subcellularLocation>
        <location evidence="1">Membrane</location>
        <topology evidence="1">Multi-pass membrane protein</topology>
    </subcellularLocation>
</comment>
<keyword evidence="3 6" id="KW-0812">Transmembrane</keyword>
<comment type="caution">
    <text evidence="9">The sequence shown here is derived from an EMBL/GenBank/DDBJ whole genome shotgun (WGS) entry which is preliminary data.</text>
</comment>
<evidence type="ECO:0000256" key="2">
    <source>
        <dbReference type="ARBA" id="ARBA00022448"/>
    </source>
</evidence>
<dbReference type="Pfam" id="PF00230">
    <property type="entry name" value="MIP"/>
    <property type="match status" value="1"/>
</dbReference>
<gene>
    <name evidence="9" type="ORF">RND81_12G071400</name>
</gene>
<dbReference type="InterPro" id="IPR034294">
    <property type="entry name" value="Aquaporin_transptr"/>
</dbReference>
<evidence type="ECO:0000313" key="10">
    <source>
        <dbReference type="Proteomes" id="UP001443914"/>
    </source>
</evidence>
<proteinExistence type="inferred from homology"/>
<name>A0AAW1H7L3_SAPOF</name>
<dbReference type="PANTHER" id="PTHR45724">
    <property type="entry name" value="AQUAPORIN NIP2-1"/>
    <property type="match status" value="1"/>
</dbReference>
<evidence type="ECO:0000313" key="9">
    <source>
        <dbReference type="EMBL" id="KAK9672035.1"/>
    </source>
</evidence>
<feature type="region of interest" description="Disordered" evidence="7">
    <location>
        <begin position="1"/>
        <end position="23"/>
    </location>
</feature>
<evidence type="ECO:0000256" key="6">
    <source>
        <dbReference type="RuleBase" id="RU000477"/>
    </source>
</evidence>
<feature type="transmembrane region" description="Helical" evidence="8">
    <location>
        <begin position="141"/>
        <end position="159"/>
    </location>
</feature>